<comment type="similarity">
    <text evidence="2">Belongs to the autoinducer-2 exporter (AI-2E) (TC 2.A.86) family.</text>
</comment>
<dbReference type="InterPro" id="IPR002549">
    <property type="entry name" value="AI-2E-like"/>
</dbReference>
<feature type="transmembrane region" description="Helical" evidence="6">
    <location>
        <begin position="136"/>
        <end position="158"/>
    </location>
</feature>
<evidence type="ECO:0000313" key="7">
    <source>
        <dbReference type="EMBL" id="RKD93456.1"/>
    </source>
</evidence>
<dbReference type="GO" id="GO:0016020">
    <property type="term" value="C:membrane"/>
    <property type="evidence" value="ECO:0007669"/>
    <property type="project" value="UniProtKB-SubCell"/>
</dbReference>
<protein>
    <submittedName>
        <fullName evidence="7">Putative PurR-regulated permease PerM</fullName>
    </submittedName>
</protein>
<dbReference type="EMBL" id="RAPO01000003">
    <property type="protein sequence ID" value="RKD93456.1"/>
    <property type="molecule type" value="Genomic_DNA"/>
</dbReference>
<evidence type="ECO:0000256" key="3">
    <source>
        <dbReference type="ARBA" id="ARBA00022692"/>
    </source>
</evidence>
<comment type="caution">
    <text evidence="7">The sequence shown here is derived from an EMBL/GenBank/DDBJ whole genome shotgun (WGS) entry which is preliminary data.</text>
</comment>
<feature type="transmembrane region" description="Helical" evidence="6">
    <location>
        <begin position="189"/>
        <end position="213"/>
    </location>
</feature>
<feature type="transmembrane region" description="Helical" evidence="6">
    <location>
        <begin position="56"/>
        <end position="80"/>
    </location>
</feature>
<keyword evidence="8" id="KW-1185">Reference proteome</keyword>
<dbReference type="RefSeq" id="WP_120246021.1">
    <property type="nucleotide sequence ID" value="NZ_RAPO01000003.1"/>
</dbReference>
<keyword evidence="4 6" id="KW-1133">Transmembrane helix</keyword>
<evidence type="ECO:0000256" key="6">
    <source>
        <dbReference type="SAM" id="Phobius"/>
    </source>
</evidence>
<sequence>MNLSRGYLLALVLLFAYLSWQLVTPFVQYVLAAILLAFVLYPGQRRLENHISSSIAAFILVVFAVLAFILPFVLIIALVAEDAAMMLESLDPSTFQLADIEEQIQAETGMSVNISETIAGSAEQIGTVALERTTEWFGVFTHALIGFGLALFLLYYLLKDGDDLLAWLRTTTPLPDDVQHDLYDELAEVMWAVLAGHVLIALIQGFIAGIGLFATGIPNAAFWTFIMIVLALIPLIGSFLVWGPAVGYLLLTGEPILAVALFAYSTVIVGASDDYLRPIVVDRYAKLNPAIIILGVLGGIYAFGVMGLFFGPVLLGALLATLSVVDEHYDRLGGDGTSDAT</sequence>
<gene>
    <name evidence="7" type="ORF">ATJ93_3080</name>
</gene>
<feature type="transmembrane region" description="Helical" evidence="6">
    <location>
        <begin position="220"/>
        <end position="242"/>
    </location>
</feature>
<dbReference type="OrthoDB" id="137390at2157"/>
<organism evidence="7 8">
    <name type="scientific">Halopiger aswanensis</name>
    <dbReference type="NCBI Taxonomy" id="148449"/>
    <lineage>
        <taxon>Archaea</taxon>
        <taxon>Methanobacteriati</taxon>
        <taxon>Methanobacteriota</taxon>
        <taxon>Stenosarchaea group</taxon>
        <taxon>Halobacteria</taxon>
        <taxon>Halobacteriales</taxon>
        <taxon>Natrialbaceae</taxon>
        <taxon>Halopiger</taxon>
    </lineage>
</organism>
<feature type="transmembrane region" description="Helical" evidence="6">
    <location>
        <begin position="248"/>
        <end position="269"/>
    </location>
</feature>
<comment type="subcellular location">
    <subcellularLocation>
        <location evidence="1">Membrane</location>
        <topology evidence="1">Multi-pass membrane protein</topology>
    </subcellularLocation>
</comment>
<evidence type="ECO:0000313" key="8">
    <source>
        <dbReference type="Proteomes" id="UP000283805"/>
    </source>
</evidence>
<dbReference type="Pfam" id="PF01594">
    <property type="entry name" value="AI-2E_transport"/>
    <property type="match status" value="1"/>
</dbReference>
<reference evidence="7 8" key="1">
    <citation type="submission" date="2018-09" db="EMBL/GenBank/DDBJ databases">
        <title>Genomic Encyclopedia of Archaeal and Bacterial Type Strains, Phase II (KMG-II): from individual species to whole genera.</title>
        <authorList>
            <person name="Goeker M."/>
        </authorList>
    </citation>
    <scope>NUCLEOTIDE SEQUENCE [LARGE SCALE GENOMIC DNA]</scope>
    <source>
        <strain evidence="7 8">DSM 13151</strain>
    </source>
</reference>
<dbReference type="PANTHER" id="PTHR21716:SF4">
    <property type="entry name" value="TRANSMEMBRANE PROTEIN 245"/>
    <property type="match status" value="1"/>
</dbReference>
<feature type="transmembrane region" description="Helical" evidence="6">
    <location>
        <begin position="290"/>
        <end position="320"/>
    </location>
</feature>
<evidence type="ECO:0000256" key="1">
    <source>
        <dbReference type="ARBA" id="ARBA00004141"/>
    </source>
</evidence>
<dbReference type="PANTHER" id="PTHR21716">
    <property type="entry name" value="TRANSMEMBRANE PROTEIN"/>
    <property type="match status" value="1"/>
</dbReference>
<name>A0A3R7D8E8_9EURY</name>
<proteinExistence type="inferred from homology"/>
<accession>A0A3R7D8E8</accession>
<evidence type="ECO:0000256" key="4">
    <source>
        <dbReference type="ARBA" id="ARBA00022989"/>
    </source>
</evidence>
<evidence type="ECO:0000256" key="2">
    <source>
        <dbReference type="ARBA" id="ARBA00009773"/>
    </source>
</evidence>
<dbReference type="Proteomes" id="UP000283805">
    <property type="component" value="Unassembled WGS sequence"/>
</dbReference>
<evidence type="ECO:0000256" key="5">
    <source>
        <dbReference type="ARBA" id="ARBA00023136"/>
    </source>
</evidence>
<keyword evidence="3 6" id="KW-0812">Transmembrane</keyword>
<keyword evidence="5 6" id="KW-0472">Membrane</keyword>
<dbReference type="AlphaFoldDB" id="A0A3R7D8E8"/>